<reference evidence="6 7" key="1">
    <citation type="submission" date="2020-08" db="EMBL/GenBank/DDBJ databases">
        <title>Genomic Encyclopedia of Type Strains, Phase IV (KMG-IV): sequencing the most valuable type-strain genomes for metagenomic binning, comparative biology and taxonomic classification.</title>
        <authorList>
            <person name="Goeker M."/>
        </authorList>
    </citation>
    <scope>NUCLEOTIDE SEQUENCE [LARGE SCALE GENOMIC DNA]</scope>
    <source>
        <strain evidence="6 7">DSM 25799</strain>
    </source>
</reference>
<name>A0A7W8CVM0_9FIRM</name>
<accession>A0A7W8CVM0</accession>
<dbReference type="AlphaFoldDB" id="A0A7W8CVM0"/>
<dbReference type="Proteomes" id="UP000539953">
    <property type="component" value="Unassembled WGS sequence"/>
</dbReference>
<keyword evidence="4" id="KW-0472">Membrane</keyword>
<evidence type="ECO:0000256" key="3">
    <source>
        <dbReference type="ARBA" id="ARBA00022989"/>
    </source>
</evidence>
<comment type="subcellular location">
    <subcellularLocation>
        <location evidence="1">Endomembrane system</location>
        <topology evidence="1">Multi-pass membrane protein</topology>
    </subcellularLocation>
</comment>
<dbReference type="RefSeq" id="WP_183326581.1">
    <property type="nucleotide sequence ID" value="NZ_JACHHK010000001.1"/>
</dbReference>
<dbReference type="InterPro" id="IPR010652">
    <property type="entry name" value="DUF1232"/>
</dbReference>
<sequence>MNTFFSKTQLQESLAEKRAAAEKILEEGKLNNFLEKIKDWMDKVGNVPGLRKISDQIILGIDCLQDYADGTYREIPKETIVALTAVLIYALVPLDLVPDFIPAAGFVDDAAAFAYVFKSISDDLKRYKQWRKFMQF</sequence>
<gene>
    <name evidence="6" type="ORF">HNQ47_000134</name>
</gene>
<evidence type="ECO:0000256" key="4">
    <source>
        <dbReference type="ARBA" id="ARBA00023136"/>
    </source>
</evidence>
<dbReference type="GO" id="GO:0012505">
    <property type="term" value="C:endomembrane system"/>
    <property type="evidence" value="ECO:0007669"/>
    <property type="project" value="UniProtKB-SubCell"/>
</dbReference>
<evidence type="ECO:0000256" key="1">
    <source>
        <dbReference type="ARBA" id="ARBA00004127"/>
    </source>
</evidence>
<evidence type="ECO:0000313" key="6">
    <source>
        <dbReference type="EMBL" id="MBB5182131.1"/>
    </source>
</evidence>
<comment type="caution">
    <text evidence="6">The sequence shown here is derived from an EMBL/GenBank/DDBJ whole genome shotgun (WGS) entry which is preliminary data.</text>
</comment>
<keyword evidence="7" id="KW-1185">Reference proteome</keyword>
<dbReference type="EMBL" id="JACHHK010000001">
    <property type="protein sequence ID" value="MBB5182131.1"/>
    <property type="molecule type" value="Genomic_DNA"/>
</dbReference>
<dbReference type="Pfam" id="PF06803">
    <property type="entry name" value="DUF1232"/>
    <property type="match status" value="1"/>
</dbReference>
<organism evidence="6 7">
    <name type="scientific">Catenisphaera adipataccumulans</name>
    <dbReference type="NCBI Taxonomy" id="700500"/>
    <lineage>
        <taxon>Bacteria</taxon>
        <taxon>Bacillati</taxon>
        <taxon>Bacillota</taxon>
        <taxon>Erysipelotrichia</taxon>
        <taxon>Erysipelotrichales</taxon>
        <taxon>Erysipelotrichaceae</taxon>
        <taxon>Catenisphaera</taxon>
    </lineage>
</organism>
<keyword evidence="3" id="KW-1133">Transmembrane helix</keyword>
<keyword evidence="2" id="KW-0812">Transmembrane</keyword>
<evidence type="ECO:0000259" key="5">
    <source>
        <dbReference type="Pfam" id="PF06803"/>
    </source>
</evidence>
<protein>
    <submittedName>
        <fullName evidence="6">Uncharacterized membrane protein YkvA (DUF1232 family)</fullName>
    </submittedName>
</protein>
<proteinExistence type="predicted"/>
<evidence type="ECO:0000313" key="7">
    <source>
        <dbReference type="Proteomes" id="UP000539953"/>
    </source>
</evidence>
<evidence type="ECO:0000256" key="2">
    <source>
        <dbReference type="ARBA" id="ARBA00022692"/>
    </source>
</evidence>
<feature type="domain" description="DUF1232" evidence="5">
    <location>
        <begin position="80"/>
        <end position="114"/>
    </location>
</feature>